<dbReference type="Gene3D" id="2.40.50.100">
    <property type="match status" value="1"/>
</dbReference>
<dbReference type="EMBL" id="LPWG01000014">
    <property type="protein sequence ID" value="ODR97878.1"/>
    <property type="molecule type" value="Genomic_DNA"/>
</dbReference>
<dbReference type="GO" id="GO:1990281">
    <property type="term" value="C:efflux pump complex"/>
    <property type="evidence" value="ECO:0007669"/>
    <property type="project" value="TreeGrafter"/>
</dbReference>
<evidence type="ECO:0000313" key="8">
    <source>
        <dbReference type="EMBL" id="ODR97878.1"/>
    </source>
</evidence>
<dbReference type="Gene3D" id="6.10.140.1990">
    <property type="match status" value="1"/>
</dbReference>
<protein>
    <submittedName>
        <fullName evidence="8">Uncharacterized protein</fullName>
    </submittedName>
</protein>
<dbReference type="GO" id="GO:1990195">
    <property type="term" value="C:macrolide transmembrane transporter complex"/>
    <property type="evidence" value="ECO:0007669"/>
    <property type="project" value="InterPro"/>
</dbReference>
<dbReference type="Pfam" id="PF25954">
    <property type="entry name" value="Beta-barrel_RND_2"/>
    <property type="match status" value="1"/>
</dbReference>
<feature type="domain" description="Multidrug resistance protein MdtA-like barrel-sandwich hybrid" evidence="5">
    <location>
        <begin position="65"/>
        <end position="189"/>
    </location>
</feature>
<proteinExistence type="inferred from homology"/>
<reference evidence="8 9" key="1">
    <citation type="journal article" date="2016" name="Environ. Microbiol.">
        <title>New Methyloceanibacter diversity from North Sea sediments includes methanotroph containing solely the soluble methane monooxygenase.</title>
        <authorList>
            <person name="Vekeman B."/>
            <person name="Kerckhof F.M."/>
            <person name="Cremers G."/>
            <person name="de Vos P."/>
            <person name="Vandamme P."/>
            <person name="Boon N."/>
            <person name="Op den Camp H.J."/>
            <person name="Heylen K."/>
        </authorList>
    </citation>
    <scope>NUCLEOTIDE SEQUENCE [LARGE SCALE GENOMIC DNA]</scope>
    <source>
        <strain evidence="8 9">R-67174</strain>
    </source>
</reference>
<keyword evidence="9" id="KW-1185">Reference proteome</keyword>
<dbReference type="InterPro" id="IPR006143">
    <property type="entry name" value="RND_pump_MFP"/>
</dbReference>
<dbReference type="Pfam" id="PF25989">
    <property type="entry name" value="YknX_C"/>
    <property type="match status" value="1"/>
</dbReference>
<dbReference type="Proteomes" id="UP000094501">
    <property type="component" value="Unassembled WGS sequence"/>
</dbReference>
<evidence type="ECO:0000259" key="4">
    <source>
        <dbReference type="Pfam" id="PF25876"/>
    </source>
</evidence>
<dbReference type="Pfam" id="PF25876">
    <property type="entry name" value="HH_MFP_RND"/>
    <property type="match status" value="1"/>
</dbReference>
<feature type="domain" description="YknX-like C-terminal permuted SH3-like" evidence="7">
    <location>
        <begin position="277"/>
        <end position="344"/>
    </location>
</feature>
<dbReference type="PANTHER" id="PTHR30469">
    <property type="entry name" value="MULTIDRUG RESISTANCE PROTEIN MDTA"/>
    <property type="match status" value="1"/>
</dbReference>
<evidence type="ECO:0000259" key="7">
    <source>
        <dbReference type="Pfam" id="PF25989"/>
    </source>
</evidence>
<dbReference type="Pfam" id="PF25917">
    <property type="entry name" value="BSH_RND"/>
    <property type="match status" value="1"/>
</dbReference>
<dbReference type="SUPFAM" id="SSF111369">
    <property type="entry name" value="HlyD-like secretion proteins"/>
    <property type="match status" value="1"/>
</dbReference>
<dbReference type="RefSeq" id="WP_069438205.1">
    <property type="nucleotide sequence ID" value="NZ_LPWG01000014.1"/>
</dbReference>
<dbReference type="AlphaFoldDB" id="A0A1E3VWF6"/>
<dbReference type="GO" id="GO:0019898">
    <property type="term" value="C:extrinsic component of membrane"/>
    <property type="evidence" value="ECO:0007669"/>
    <property type="project" value="InterPro"/>
</dbReference>
<name>A0A1E3VWF6_9HYPH</name>
<dbReference type="GO" id="GO:0015562">
    <property type="term" value="F:efflux transmembrane transporter activity"/>
    <property type="evidence" value="ECO:0007669"/>
    <property type="project" value="TreeGrafter"/>
</dbReference>
<dbReference type="Gene3D" id="2.40.30.170">
    <property type="match status" value="1"/>
</dbReference>
<dbReference type="STRING" id="1774968.AUC68_10050"/>
<dbReference type="InterPro" id="IPR058637">
    <property type="entry name" value="YknX-like_C"/>
</dbReference>
<evidence type="ECO:0000256" key="2">
    <source>
        <dbReference type="ARBA" id="ARBA00023054"/>
    </source>
</evidence>
<evidence type="ECO:0000256" key="1">
    <source>
        <dbReference type="ARBA" id="ARBA00009477"/>
    </source>
</evidence>
<organism evidence="8 9">
    <name type="scientific">Methyloceanibacter methanicus</name>
    <dbReference type="NCBI Taxonomy" id="1774968"/>
    <lineage>
        <taxon>Bacteria</taxon>
        <taxon>Pseudomonadati</taxon>
        <taxon>Pseudomonadota</taxon>
        <taxon>Alphaproteobacteria</taxon>
        <taxon>Hyphomicrobiales</taxon>
        <taxon>Hyphomicrobiaceae</taxon>
        <taxon>Methyloceanibacter</taxon>
    </lineage>
</organism>
<dbReference type="InterPro" id="IPR030190">
    <property type="entry name" value="MacA_alpha-hairpin_sf"/>
</dbReference>
<feature type="signal peptide" evidence="3">
    <location>
        <begin position="1"/>
        <end position="26"/>
    </location>
</feature>
<feature type="domain" description="CusB-like beta-barrel" evidence="6">
    <location>
        <begin position="199"/>
        <end position="269"/>
    </location>
</feature>
<accession>A0A1E3VWF6</accession>
<gene>
    <name evidence="8" type="ORF">AUC68_10050</name>
</gene>
<dbReference type="InterPro" id="IPR058624">
    <property type="entry name" value="MdtA-like_HH"/>
</dbReference>
<dbReference type="Gene3D" id="2.40.420.20">
    <property type="match status" value="1"/>
</dbReference>
<evidence type="ECO:0000259" key="6">
    <source>
        <dbReference type="Pfam" id="PF25954"/>
    </source>
</evidence>
<keyword evidence="3" id="KW-0732">Signal</keyword>
<dbReference type="InterPro" id="IPR058625">
    <property type="entry name" value="MdtA-like_BSH"/>
</dbReference>
<feature type="chain" id="PRO_5009138662" evidence="3">
    <location>
        <begin position="27"/>
        <end position="351"/>
    </location>
</feature>
<dbReference type="InterPro" id="IPR058792">
    <property type="entry name" value="Beta-barrel_RND_2"/>
</dbReference>
<evidence type="ECO:0000259" key="5">
    <source>
        <dbReference type="Pfam" id="PF25917"/>
    </source>
</evidence>
<dbReference type="GO" id="GO:0030313">
    <property type="term" value="C:cell envelope"/>
    <property type="evidence" value="ECO:0007669"/>
    <property type="project" value="UniProtKB-SubCell"/>
</dbReference>
<feature type="domain" description="Multidrug resistance protein MdtA-like alpha-helical hairpin" evidence="4">
    <location>
        <begin position="100"/>
        <end position="158"/>
    </location>
</feature>
<keyword evidence="2" id="KW-0175">Coiled coil</keyword>
<sequence>MSQSLGFAAHCIVAASLLLAATAVPADGADQSIDGEAVRVEVAVVVAGPLNEQVTAVGTLLSDEAVTISSEIPGRLEAIHFEEGQPVKEGAPLFSLDDSVYKAQLADAEAKLKLAEQTYQRTTKLFSSKYATAQSADEASSNLAVTKAAVELARVQLEKTRIVAPFSGIIGLRHVSVGEYITAGQALVNLEAIDPVKADFRVPERFLPAIKVGQNIRLRVDAFPKETFNGQVSAIDPRIDVSGRSLLVRAKVPNAEERLRPGLFARVTVLLQIKEDALTIPEQAIVPQGDDQFVYKVQDGRAALTKVSVGMRRSGQVEILEGLKVGDEVVTAGQIKLHDGSLVSVVTSTGA</sequence>
<dbReference type="PANTHER" id="PTHR30469:SF11">
    <property type="entry name" value="BLL4320 PROTEIN"/>
    <property type="match status" value="1"/>
</dbReference>
<comment type="similarity">
    <text evidence="1">Belongs to the membrane fusion protein (MFP) (TC 8.A.1) family.</text>
</comment>
<evidence type="ECO:0000313" key="9">
    <source>
        <dbReference type="Proteomes" id="UP000094501"/>
    </source>
</evidence>
<dbReference type="NCBIfam" id="TIGR01730">
    <property type="entry name" value="RND_mfp"/>
    <property type="match status" value="1"/>
</dbReference>
<dbReference type="FunFam" id="2.40.30.170:FF:000010">
    <property type="entry name" value="Efflux RND transporter periplasmic adaptor subunit"/>
    <property type="match status" value="1"/>
</dbReference>
<evidence type="ECO:0000256" key="3">
    <source>
        <dbReference type="SAM" id="SignalP"/>
    </source>
</evidence>
<dbReference type="OrthoDB" id="9806939at2"/>
<dbReference type="GO" id="GO:1990961">
    <property type="term" value="P:xenobiotic detoxification by transmembrane export across the plasma membrane"/>
    <property type="evidence" value="ECO:0007669"/>
    <property type="project" value="InterPro"/>
</dbReference>
<comment type="caution">
    <text evidence="8">The sequence shown here is derived from an EMBL/GenBank/DDBJ whole genome shotgun (WGS) entry which is preliminary data.</text>
</comment>